<evidence type="ECO:0000256" key="4">
    <source>
        <dbReference type="ARBA" id="ARBA00022822"/>
    </source>
</evidence>
<dbReference type="PANTHER" id="PTHR43406:SF1">
    <property type="entry name" value="TRYPTOPHAN SYNTHASE ALPHA CHAIN, CHLOROPLASTIC"/>
    <property type="match status" value="1"/>
</dbReference>
<evidence type="ECO:0000313" key="11">
    <source>
        <dbReference type="Proteomes" id="UP001333102"/>
    </source>
</evidence>
<evidence type="ECO:0000256" key="7">
    <source>
        <dbReference type="ARBA" id="ARBA00049047"/>
    </source>
</evidence>
<comment type="pathway">
    <text evidence="1 8">Amino-acid biosynthesis; L-tryptophan biosynthesis; L-tryptophan from chorismate: step 5/5.</text>
</comment>
<dbReference type="SUPFAM" id="SSF51366">
    <property type="entry name" value="Ribulose-phoshate binding barrel"/>
    <property type="match status" value="1"/>
</dbReference>
<evidence type="ECO:0000256" key="6">
    <source>
        <dbReference type="ARBA" id="ARBA00023239"/>
    </source>
</evidence>
<dbReference type="InterPro" id="IPR018204">
    <property type="entry name" value="Trp_synthase_alpha_AS"/>
</dbReference>
<keyword evidence="11" id="KW-1185">Reference proteome</keyword>
<feature type="active site" description="Proton acceptor" evidence="8">
    <location>
        <position position="73"/>
    </location>
</feature>
<dbReference type="InterPro" id="IPR011060">
    <property type="entry name" value="RibuloseP-bd_barrel"/>
</dbReference>
<dbReference type="InterPro" id="IPR013785">
    <property type="entry name" value="Aldolase_TIM"/>
</dbReference>
<evidence type="ECO:0000256" key="1">
    <source>
        <dbReference type="ARBA" id="ARBA00004733"/>
    </source>
</evidence>
<proteinExistence type="inferred from homology"/>
<dbReference type="PROSITE" id="PS00167">
    <property type="entry name" value="TRP_SYNTHASE_ALPHA"/>
    <property type="match status" value="1"/>
</dbReference>
<keyword evidence="6 8" id="KW-0456">Lyase</keyword>
<gene>
    <name evidence="8 10" type="primary">trpA</name>
    <name evidence="10" type="ORF">VLY81_07305</name>
</gene>
<evidence type="ECO:0000256" key="3">
    <source>
        <dbReference type="ARBA" id="ARBA00022605"/>
    </source>
</evidence>
<name>A0ABZ1BKB7_9FIRM</name>
<dbReference type="Pfam" id="PF00290">
    <property type="entry name" value="Trp_syntA"/>
    <property type="match status" value="1"/>
</dbReference>
<comment type="catalytic activity">
    <reaction evidence="7 8">
        <text>(1S,2R)-1-C-(indol-3-yl)glycerol 3-phosphate + L-serine = D-glyceraldehyde 3-phosphate + L-tryptophan + H2O</text>
        <dbReference type="Rhea" id="RHEA:10532"/>
        <dbReference type="ChEBI" id="CHEBI:15377"/>
        <dbReference type="ChEBI" id="CHEBI:33384"/>
        <dbReference type="ChEBI" id="CHEBI:57912"/>
        <dbReference type="ChEBI" id="CHEBI:58866"/>
        <dbReference type="ChEBI" id="CHEBI:59776"/>
        <dbReference type="EC" id="4.2.1.20"/>
    </reaction>
</comment>
<feature type="active site" description="Proton acceptor" evidence="8">
    <location>
        <position position="62"/>
    </location>
</feature>
<dbReference type="Gene3D" id="3.20.20.70">
    <property type="entry name" value="Aldolase class I"/>
    <property type="match status" value="1"/>
</dbReference>
<dbReference type="RefSeq" id="WP_324667509.1">
    <property type="nucleotide sequence ID" value="NZ_CP141614.1"/>
</dbReference>
<accession>A0ABZ1BKB7</accession>
<comment type="function">
    <text evidence="8">The alpha subunit is responsible for the aldol cleavage of indoleglycerol phosphate to indole and glyceraldehyde 3-phosphate.</text>
</comment>
<keyword evidence="4 8" id="KW-0822">Tryptophan biosynthesis</keyword>
<reference evidence="11" key="1">
    <citation type="submission" date="2023-12" db="EMBL/GenBank/DDBJ databases">
        <title>Novel isolates from deep terrestrial aquifers shed light on the physiology and ecology of the class Limnochordia.</title>
        <authorList>
            <person name="Karnachuk O.V."/>
            <person name="Lukina A.P."/>
            <person name="Avakyan M.R."/>
            <person name="Kadnikov V."/>
            <person name="Begmatov S."/>
            <person name="Beletsky A.V."/>
            <person name="Mardanov A.V."/>
            <person name="Ravin N.V."/>
        </authorList>
    </citation>
    <scope>NUCLEOTIDE SEQUENCE [LARGE SCALE GENOMIC DNA]</scope>
    <source>
        <strain evidence="11">LN</strain>
    </source>
</reference>
<keyword evidence="5 8" id="KW-0057">Aromatic amino acid biosynthesis</keyword>
<protein>
    <recommendedName>
        <fullName evidence="8">Tryptophan synthase alpha chain</fullName>
        <ecNumber evidence="8">4.2.1.20</ecNumber>
    </recommendedName>
</protein>
<evidence type="ECO:0000256" key="2">
    <source>
        <dbReference type="ARBA" id="ARBA00011270"/>
    </source>
</evidence>
<dbReference type="GO" id="GO:0004834">
    <property type="term" value="F:tryptophan synthase activity"/>
    <property type="evidence" value="ECO:0007669"/>
    <property type="project" value="UniProtKB-EC"/>
</dbReference>
<evidence type="ECO:0000256" key="9">
    <source>
        <dbReference type="RuleBase" id="RU003662"/>
    </source>
</evidence>
<dbReference type="InterPro" id="IPR002028">
    <property type="entry name" value="Trp_synthase_suA"/>
</dbReference>
<comment type="subunit">
    <text evidence="2 8">Tetramer of two alpha and two beta chains.</text>
</comment>
<evidence type="ECO:0000256" key="5">
    <source>
        <dbReference type="ARBA" id="ARBA00023141"/>
    </source>
</evidence>
<organism evidence="10 11">
    <name type="scientific">Geochorda subterranea</name>
    <dbReference type="NCBI Taxonomy" id="3109564"/>
    <lineage>
        <taxon>Bacteria</taxon>
        <taxon>Bacillati</taxon>
        <taxon>Bacillota</taxon>
        <taxon>Limnochordia</taxon>
        <taxon>Limnochordales</taxon>
        <taxon>Geochordaceae</taxon>
        <taxon>Geochorda</taxon>
    </lineage>
</organism>
<dbReference type="Proteomes" id="UP001333102">
    <property type="component" value="Chromosome"/>
</dbReference>
<dbReference type="CDD" id="cd04724">
    <property type="entry name" value="Tryptophan_synthase_alpha"/>
    <property type="match status" value="1"/>
</dbReference>
<dbReference type="EMBL" id="CP141614">
    <property type="protein sequence ID" value="WRP13264.1"/>
    <property type="molecule type" value="Genomic_DNA"/>
</dbReference>
<dbReference type="EC" id="4.2.1.20" evidence="8"/>
<evidence type="ECO:0000256" key="8">
    <source>
        <dbReference type="HAMAP-Rule" id="MF_00131"/>
    </source>
</evidence>
<comment type="similarity">
    <text evidence="8 9">Belongs to the TrpA family.</text>
</comment>
<keyword evidence="3 8" id="KW-0028">Amino-acid biosynthesis</keyword>
<dbReference type="PANTHER" id="PTHR43406">
    <property type="entry name" value="TRYPTOPHAN SYNTHASE, ALPHA CHAIN"/>
    <property type="match status" value="1"/>
</dbReference>
<evidence type="ECO:0000313" key="10">
    <source>
        <dbReference type="EMBL" id="WRP13264.1"/>
    </source>
</evidence>
<sequence>MDGPFVTWAHTEGGRRLAAAFDRAREQGRAALVGYWMGGYPDAEASEAALLALARGGCDVLEVGLPFSDPVADGPVLQQAGAVALQAGAGFRRVLDVATVVQAAVPETPVVVMGYYNLFLQMELGTVAAELARRGLAGVIVPDLPVEEAGEMRAALAAHELAWVSLAAPTSGERLALLAEAGDGFIYAISHAGVTGVRQGVAPGARELVEGLRRHTGLPVALGFGVSGPQQAAAYRFADGVVVGSAFVLRWMEAPTRRDALREVEGLARALHEALVGR</sequence>
<dbReference type="NCBIfam" id="TIGR00262">
    <property type="entry name" value="trpA"/>
    <property type="match status" value="1"/>
</dbReference>
<dbReference type="HAMAP" id="MF_00131">
    <property type="entry name" value="Trp_synth_alpha"/>
    <property type="match status" value="1"/>
</dbReference>